<name>A0A2B7Y408_9EURO</name>
<dbReference type="Pfam" id="PF23489">
    <property type="entry name" value="V-ATPase_su_f"/>
    <property type="match status" value="1"/>
</dbReference>
<evidence type="ECO:0000313" key="6">
    <source>
        <dbReference type="EMBL" id="PGH15773.1"/>
    </source>
</evidence>
<evidence type="ECO:0000256" key="1">
    <source>
        <dbReference type="ARBA" id="ARBA00004370"/>
    </source>
</evidence>
<evidence type="ECO:0000256" key="2">
    <source>
        <dbReference type="ARBA" id="ARBA00022692"/>
    </source>
</evidence>
<feature type="transmembrane region" description="Helical" evidence="5">
    <location>
        <begin position="50"/>
        <end position="68"/>
    </location>
</feature>
<evidence type="ECO:0000313" key="7">
    <source>
        <dbReference type="Proteomes" id="UP000223968"/>
    </source>
</evidence>
<protein>
    <submittedName>
        <fullName evidence="6">Uncharacterized protein</fullName>
    </submittedName>
</protein>
<feature type="transmembrane region" description="Helical" evidence="5">
    <location>
        <begin position="7"/>
        <end position="30"/>
    </location>
</feature>
<keyword evidence="3 5" id="KW-1133">Transmembrane helix</keyword>
<dbReference type="STRING" id="1447875.A0A2B7Y408"/>
<keyword evidence="4 5" id="KW-0472">Membrane</keyword>
<sequence length="101" mass="10778">MKPVVSALNAWSCFIISLFAVIILSVLGSLFKRNHHSMTGSTKDPENGPAVAASIFTAVVVYAVRILALPPSLVRQTHDGCSGPIESRISSLPKCDTPRIC</sequence>
<comment type="caution">
    <text evidence="6">The sequence shown here is derived from an EMBL/GenBank/DDBJ whole genome shotgun (WGS) entry which is preliminary data.</text>
</comment>
<proteinExistence type="predicted"/>
<dbReference type="AlphaFoldDB" id="A0A2B7Y408"/>
<keyword evidence="7" id="KW-1185">Reference proteome</keyword>
<dbReference type="InterPro" id="IPR056552">
    <property type="entry name" value="Ribonucl_Kappa"/>
</dbReference>
<accession>A0A2B7Y408</accession>
<dbReference type="EMBL" id="PDNB01000022">
    <property type="protein sequence ID" value="PGH15773.1"/>
    <property type="molecule type" value="Genomic_DNA"/>
</dbReference>
<reference evidence="6 7" key="1">
    <citation type="submission" date="2017-10" db="EMBL/GenBank/DDBJ databases">
        <title>Comparative genomics in systemic dimorphic fungi from Ajellomycetaceae.</title>
        <authorList>
            <person name="Munoz J.F."/>
            <person name="Mcewen J.G."/>
            <person name="Clay O.K."/>
            <person name="Cuomo C.A."/>
        </authorList>
    </citation>
    <scope>NUCLEOTIDE SEQUENCE [LARGE SCALE GENOMIC DNA]</scope>
    <source>
        <strain evidence="6 7">UAMH5409</strain>
    </source>
</reference>
<comment type="subcellular location">
    <subcellularLocation>
        <location evidence="1">Membrane</location>
    </subcellularLocation>
</comment>
<dbReference type="Proteomes" id="UP000223968">
    <property type="component" value="Unassembled WGS sequence"/>
</dbReference>
<keyword evidence="2 5" id="KW-0812">Transmembrane</keyword>
<evidence type="ECO:0000256" key="5">
    <source>
        <dbReference type="SAM" id="Phobius"/>
    </source>
</evidence>
<evidence type="ECO:0000256" key="3">
    <source>
        <dbReference type="ARBA" id="ARBA00022989"/>
    </source>
</evidence>
<gene>
    <name evidence="6" type="ORF">AJ79_02153</name>
</gene>
<dbReference type="GO" id="GO:0016020">
    <property type="term" value="C:membrane"/>
    <property type="evidence" value="ECO:0007669"/>
    <property type="project" value="UniProtKB-SubCell"/>
</dbReference>
<organism evidence="6 7">
    <name type="scientific">Helicocarpus griseus UAMH5409</name>
    <dbReference type="NCBI Taxonomy" id="1447875"/>
    <lineage>
        <taxon>Eukaryota</taxon>
        <taxon>Fungi</taxon>
        <taxon>Dikarya</taxon>
        <taxon>Ascomycota</taxon>
        <taxon>Pezizomycotina</taxon>
        <taxon>Eurotiomycetes</taxon>
        <taxon>Eurotiomycetidae</taxon>
        <taxon>Onygenales</taxon>
        <taxon>Ajellomycetaceae</taxon>
        <taxon>Helicocarpus</taxon>
    </lineage>
</organism>
<evidence type="ECO:0000256" key="4">
    <source>
        <dbReference type="ARBA" id="ARBA00023136"/>
    </source>
</evidence>
<dbReference type="OrthoDB" id="67317at2759"/>